<accession>A0A6J5KHC5</accession>
<protein>
    <submittedName>
        <fullName evidence="1">Uncharacterized protein</fullName>
    </submittedName>
</protein>
<sequence length="59" mass="6987">MRYKTYSEALTAKLQQDTGWGIAMYKITWHPKQGSYSLKLVTKYYKPCFNVEGQELYKT</sequence>
<name>A0A6J5KHC5_9CAUD</name>
<reference evidence="1" key="1">
    <citation type="submission" date="2020-04" db="EMBL/GenBank/DDBJ databases">
        <authorList>
            <person name="Chiriac C."/>
            <person name="Salcher M."/>
            <person name="Ghai R."/>
            <person name="Kavagutti S V."/>
        </authorList>
    </citation>
    <scope>NUCLEOTIDE SEQUENCE</scope>
</reference>
<organism evidence="1">
    <name type="scientific">uncultured Caudovirales phage</name>
    <dbReference type="NCBI Taxonomy" id="2100421"/>
    <lineage>
        <taxon>Viruses</taxon>
        <taxon>Duplodnaviria</taxon>
        <taxon>Heunggongvirae</taxon>
        <taxon>Uroviricota</taxon>
        <taxon>Caudoviricetes</taxon>
        <taxon>Peduoviridae</taxon>
        <taxon>Maltschvirus</taxon>
        <taxon>Maltschvirus maltsch</taxon>
    </lineage>
</organism>
<proteinExistence type="predicted"/>
<evidence type="ECO:0000313" key="1">
    <source>
        <dbReference type="EMBL" id="CAB4120935.1"/>
    </source>
</evidence>
<dbReference type="EMBL" id="LR796139">
    <property type="protein sequence ID" value="CAB4120935.1"/>
    <property type="molecule type" value="Genomic_DNA"/>
</dbReference>
<gene>
    <name evidence="1" type="ORF">UFOVP1_42</name>
</gene>